<organism evidence="12 13">
    <name type="scientific">Kwoniella pini CBS 10737</name>
    <dbReference type="NCBI Taxonomy" id="1296096"/>
    <lineage>
        <taxon>Eukaryota</taxon>
        <taxon>Fungi</taxon>
        <taxon>Dikarya</taxon>
        <taxon>Basidiomycota</taxon>
        <taxon>Agaricomycotina</taxon>
        <taxon>Tremellomycetes</taxon>
        <taxon>Tremellales</taxon>
        <taxon>Cryptococcaceae</taxon>
        <taxon>Kwoniella</taxon>
    </lineage>
</organism>
<feature type="compositionally biased region" description="Polar residues" evidence="10">
    <location>
        <begin position="172"/>
        <end position="181"/>
    </location>
</feature>
<dbReference type="GO" id="GO:0005634">
    <property type="term" value="C:nucleus"/>
    <property type="evidence" value="ECO:0007669"/>
    <property type="project" value="TreeGrafter"/>
</dbReference>
<feature type="compositionally biased region" description="Low complexity" evidence="10">
    <location>
        <begin position="94"/>
        <end position="104"/>
    </location>
</feature>
<dbReference type="SUPFAM" id="SSF57667">
    <property type="entry name" value="beta-beta-alpha zinc fingers"/>
    <property type="match status" value="1"/>
</dbReference>
<evidence type="ECO:0000256" key="2">
    <source>
        <dbReference type="ARBA" id="ARBA00022723"/>
    </source>
</evidence>
<feature type="domain" description="C2H2-type" evidence="11">
    <location>
        <begin position="326"/>
        <end position="355"/>
    </location>
</feature>
<dbReference type="KEGG" id="kpin:30173996"/>
<keyword evidence="8" id="KW-0539">Nucleus</keyword>
<dbReference type="AlphaFoldDB" id="A0AAJ8L8W3"/>
<feature type="region of interest" description="Disordered" evidence="10">
    <location>
        <begin position="402"/>
        <end position="426"/>
    </location>
</feature>
<feature type="compositionally biased region" description="Basic and acidic residues" evidence="10">
    <location>
        <begin position="348"/>
        <end position="359"/>
    </location>
</feature>
<evidence type="ECO:0000256" key="8">
    <source>
        <dbReference type="ARBA" id="ARBA00023242"/>
    </source>
</evidence>
<sequence length="479" mass="53260">MESLFDLPVLPPISKEILKAETKHPEDKMNPFRLIQPLDLTRYPTPSSVSTEASNPMQVPISHDRGKYLENFDQIAHQSSSSNPFWLSPPKPIQPSHSAPPSAAPFQPSFSFGVNDSLRTPIHTHKRETSAYNQPLQQAQAQTPALPSHTNSHGVFWPPQAFTNQSFESPYQTHQIHQAQPKQYRPSISHGHSNSTPNFFASPYQSYQSCYGSPFQSQSQLSSTPYHIPLELGSTPPNLELPLPLQKNDSDIFASPEGTWESRSPYSPPAYDTSPFSSPRAKEKRMKSKDNLIKGRKHVCPVCDKSFNRPSSLNTHMAVHTGAKPYMCSRADCQRRFSVSSNLRRHERTHELRAEKDRQTYTPSRLSQSLPMNDETPIIPNQPLFPQAPPCQFNFYQPFSTPSYSDRLPHPPAPQSGTSSSSTASSSFDGYASIGGLAQYQVVASRKSMNTGEVPPKSGDMGLTGLDLEMDTKAGLLLT</sequence>
<dbReference type="GO" id="GO:0001228">
    <property type="term" value="F:DNA-binding transcription activator activity, RNA polymerase II-specific"/>
    <property type="evidence" value="ECO:0007669"/>
    <property type="project" value="TreeGrafter"/>
</dbReference>
<reference evidence="12" key="2">
    <citation type="submission" date="2024-02" db="EMBL/GenBank/DDBJ databases">
        <title>Comparative genomics of Cryptococcus and Kwoniella reveals pathogenesis evolution and contrasting modes of karyotype evolution via chromosome fusion or intercentromeric recombination.</title>
        <authorList>
            <person name="Coelho M.A."/>
            <person name="David-Palma M."/>
            <person name="Shea T."/>
            <person name="Bowers K."/>
            <person name="McGinley-Smith S."/>
            <person name="Mohammad A.W."/>
            <person name="Gnirke A."/>
            <person name="Yurkov A.M."/>
            <person name="Nowrousian M."/>
            <person name="Sun S."/>
            <person name="Cuomo C.A."/>
            <person name="Heitman J."/>
        </authorList>
    </citation>
    <scope>NUCLEOTIDE SEQUENCE</scope>
    <source>
        <strain evidence="12">CBS 10737</strain>
    </source>
</reference>
<evidence type="ECO:0000256" key="9">
    <source>
        <dbReference type="PROSITE-ProRule" id="PRU00042"/>
    </source>
</evidence>
<dbReference type="GO" id="GO:0008270">
    <property type="term" value="F:zinc ion binding"/>
    <property type="evidence" value="ECO:0007669"/>
    <property type="project" value="UniProtKB-KW"/>
</dbReference>
<protein>
    <recommendedName>
        <fullName evidence="11">C2H2-type domain-containing protein</fullName>
    </recommendedName>
</protein>
<dbReference type="Pfam" id="PF00096">
    <property type="entry name" value="zf-C2H2"/>
    <property type="match status" value="2"/>
</dbReference>
<feature type="region of interest" description="Disordered" evidence="10">
    <location>
        <begin position="79"/>
        <end position="104"/>
    </location>
</feature>
<dbReference type="GO" id="GO:0000978">
    <property type="term" value="F:RNA polymerase II cis-regulatory region sequence-specific DNA binding"/>
    <property type="evidence" value="ECO:0007669"/>
    <property type="project" value="TreeGrafter"/>
</dbReference>
<accession>A0AAJ8L8W3</accession>
<reference evidence="12" key="1">
    <citation type="submission" date="2013-07" db="EMBL/GenBank/DDBJ databases">
        <authorList>
            <consortium name="The Broad Institute Genome Sequencing Platform"/>
            <person name="Cuomo C."/>
            <person name="Litvintseva A."/>
            <person name="Chen Y."/>
            <person name="Heitman J."/>
            <person name="Sun S."/>
            <person name="Springer D."/>
            <person name="Dromer F."/>
            <person name="Young S.K."/>
            <person name="Zeng Q."/>
            <person name="Gargeya S."/>
            <person name="Fitzgerald M."/>
            <person name="Abouelleil A."/>
            <person name="Alvarado L."/>
            <person name="Berlin A.M."/>
            <person name="Chapman S.B."/>
            <person name="Dewar J."/>
            <person name="Goldberg J."/>
            <person name="Griggs A."/>
            <person name="Gujja S."/>
            <person name="Hansen M."/>
            <person name="Howarth C."/>
            <person name="Imamovic A."/>
            <person name="Larimer J."/>
            <person name="McCowan C."/>
            <person name="Murphy C."/>
            <person name="Pearson M."/>
            <person name="Priest M."/>
            <person name="Roberts A."/>
            <person name="Saif S."/>
            <person name="Shea T."/>
            <person name="Sykes S."/>
            <person name="Wortman J."/>
            <person name="Nusbaum C."/>
            <person name="Birren B."/>
        </authorList>
    </citation>
    <scope>NUCLEOTIDE SEQUENCE</scope>
    <source>
        <strain evidence="12">CBS 10737</strain>
    </source>
</reference>
<dbReference type="FunFam" id="3.30.160.60:FF:000761">
    <property type="entry name" value="Zinc finger protein 449"/>
    <property type="match status" value="1"/>
</dbReference>
<feature type="compositionally biased region" description="Polar residues" evidence="10">
    <location>
        <begin position="360"/>
        <end position="371"/>
    </location>
</feature>
<feature type="compositionally biased region" description="Low complexity" evidence="10">
    <location>
        <begin position="416"/>
        <end position="426"/>
    </location>
</feature>
<dbReference type="PROSITE" id="PS50157">
    <property type="entry name" value="ZINC_FINGER_C2H2_2"/>
    <property type="match status" value="2"/>
</dbReference>
<dbReference type="SMART" id="SM00355">
    <property type="entry name" value="ZnF_C2H2"/>
    <property type="match status" value="2"/>
</dbReference>
<evidence type="ECO:0000313" key="12">
    <source>
        <dbReference type="EMBL" id="WWC72864.1"/>
    </source>
</evidence>
<keyword evidence="3" id="KW-0677">Repeat</keyword>
<dbReference type="GeneID" id="30173996"/>
<dbReference type="Gene3D" id="3.30.160.60">
    <property type="entry name" value="Classic Zinc Finger"/>
    <property type="match status" value="2"/>
</dbReference>
<feature type="domain" description="C2H2-type" evidence="11">
    <location>
        <begin position="298"/>
        <end position="325"/>
    </location>
</feature>
<dbReference type="EMBL" id="CP144528">
    <property type="protein sequence ID" value="WWC72864.1"/>
    <property type="molecule type" value="Genomic_DNA"/>
</dbReference>
<keyword evidence="6" id="KW-0805">Transcription regulation</keyword>
<keyword evidence="5" id="KW-0862">Zinc</keyword>
<evidence type="ECO:0000256" key="1">
    <source>
        <dbReference type="ARBA" id="ARBA00006991"/>
    </source>
</evidence>
<feature type="region of interest" description="Disordered" evidence="10">
    <location>
        <begin position="447"/>
        <end position="466"/>
    </location>
</feature>
<evidence type="ECO:0000256" key="7">
    <source>
        <dbReference type="ARBA" id="ARBA00023163"/>
    </source>
</evidence>
<keyword evidence="2" id="KW-0479">Metal-binding</keyword>
<evidence type="ECO:0000313" key="13">
    <source>
        <dbReference type="Proteomes" id="UP000094020"/>
    </source>
</evidence>
<name>A0AAJ8L8W3_9TREE</name>
<evidence type="ECO:0000256" key="6">
    <source>
        <dbReference type="ARBA" id="ARBA00023015"/>
    </source>
</evidence>
<dbReference type="Proteomes" id="UP000094020">
    <property type="component" value="Chromosome 10"/>
</dbReference>
<dbReference type="InterPro" id="IPR013087">
    <property type="entry name" value="Znf_C2H2_type"/>
</dbReference>
<dbReference type="PANTHER" id="PTHR24393">
    <property type="entry name" value="ZINC FINGER PROTEIN"/>
    <property type="match status" value="1"/>
</dbReference>
<evidence type="ECO:0000256" key="4">
    <source>
        <dbReference type="ARBA" id="ARBA00022771"/>
    </source>
</evidence>
<dbReference type="PROSITE" id="PS00028">
    <property type="entry name" value="ZINC_FINGER_C2H2_1"/>
    <property type="match status" value="2"/>
</dbReference>
<evidence type="ECO:0000256" key="3">
    <source>
        <dbReference type="ARBA" id="ARBA00022737"/>
    </source>
</evidence>
<evidence type="ECO:0000256" key="5">
    <source>
        <dbReference type="ARBA" id="ARBA00022833"/>
    </source>
</evidence>
<feature type="region of interest" description="Disordered" evidence="10">
    <location>
        <begin position="172"/>
        <end position="194"/>
    </location>
</feature>
<proteinExistence type="inferred from homology"/>
<dbReference type="InterPro" id="IPR036236">
    <property type="entry name" value="Znf_C2H2_sf"/>
</dbReference>
<feature type="region of interest" description="Disordered" evidence="10">
    <location>
        <begin position="342"/>
        <end position="383"/>
    </location>
</feature>
<evidence type="ECO:0000256" key="10">
    <source>
        <dbReference type="SAM" id="MobiDB-lite"/>
    </source>
</evidence>
<comment type="similarity">
    <text evidence="1">Belongs to the krueppel C2H2-type zinc-finger protein family.</text>
</comment>
<keyword evidence="4 9" id="KW-0863">Zinc-finger</keyword>
<dbReference type="PANTHER" id="PTHR24393:SF34">
    <property type="entry name" value="PR_SET DOMAIN 13"/>
    <property type="match status" value="1"/>
</dbReference>
<keyword evidence="13" id="KW-1185">Reference proteome</keyword>
<dbReference type="RefSeq" id="XP_070059513.1">
    <property type="nucleotide sequence ID" value="XM_070203412.1"/>
</dbReference>
<feature type="region of interest" description="Disordered" evidence="10">
    <location>
        <begin position="252"/>
        <end position="289"/>
    </location>
</feature>
<keyword evidence="7" id="KW-0804">Transcription</keyword>
<gene>
    <name evidence="12" type="ORF">I206_106828</name>
</gene>
<evidence type="ECO:0000259" key="11">
    <source>
        <dbReference type="PROSITE" id="PS50157"/>
    </source>
</evidence>
<dbReference type="FunFam" id="3.30.160.60:FF:000358">
    <property type="entry name" value="zinc finger protein 24"/>
    <property type="match status" value="1"/>
</dbReference>